<feature type="domain" description="Ig-like" evidence="6">
    <location>
        <begin position="322"/>
        <end position="408"/>
    </location>
</feature>
<feature type="region of interest" description="Disordered" evidence="5">
    <location>
        <begin position="3422"/>
        <end position="4157"/>
    </location>
</feature>
<feature type="compositionally biased region" description="Basic and acidic residues" evidence="5">
    <location>
        <begin position="3436"/>
        <end position="4157"/>
    </location>
</feature>
<feature type="domain" description="Ig-like" evidence="6">
    <location>
        <begin position="4991"/>
        <end position="5064"/>
    </location>
</feature>
<dbReference type="GO" id="GO:0005886">
    <property type="term" value="C:plasma membrane"/>
    <property type="evidence" value="ECO:0007669"/>
    <property type="project" value="TreeGrafter"/>
</dbReference>
<feature type="coiled-coil region" evidence="4">
    <location>
        <begin position="3161"/>
        <end position="3195"/>
    </location>
</feature>
<dbReference type="PROSITE" id="PS50835">
    <property type="entry name" value="IG_LIKE"/>
    <property type="match status" value="10"/>
</dbReference>
<dbReference type="InterPro" id="IPR003599">
    <property type="entry name" value="Ig_sub"/>
</dbReference>
<dbReference type="Pfam" id="PF07679">
    <property type="entry name" value="I-set"/>
    <property type="match status" value="10"/>
</dbReference>
<dbReference type="PANTHER" id="PTHR45080:SF8">
    <property type="entry name" value="IG-LIKE DOMAIN-CONTAINING PROTEIN"/>
    <property type="match status" value="1"/>
</dbReference>
<dbReference type="InterPro" id="IPR007110">
    <property type="entry name" value="Ig-like_dom"/>
</dbReference>
<feature type="compositionally biased region" description="Low complexity" evidence="5">
    <location>
        <begin position="979"/>
        <end position="994"/>
    </location>
</feature>
<dbReference type="InterPro" id="IPR013783">
    <property type="entry name" value="Ig-like_fold"/>
</dbReference>
<dbReference type="SUPFAM" id="SSF48726">
    <property type="entry name" value="Immunoglobulin"/>
    <property type="match status" value="10"/>
</dbReference>
<keyword evidence="2" id="KW-1015">Disulfide bond</keyword>
<feature type="domain" description="Ig-like" evidence="6">
    <location>
        <begin position="528"/>
        <end position="604"/>
    </location>
</feature>
<evidence type="ECO:0000256" key="4">
    <source>
        <dbReference type="SAM" id="Coils"/>
    </source>
</evidence>
<feature type="compositionally biased region" description="Basic and acidic residues" evidence="5">
    <location>
        <begin position="4260"/>
        <end position="4358"/>
    </location>
</feature>
<dbReference type="InterPro" id="IPR036179">
    <property type="entry name" value="Ig-like_dom_sf"/>
</dbReference>
<dbReference type="FunFam" id="2.60.40.10:FF:001307">
    <property type="entry name" value="Stretchin-Mlck, isoform V"/>
    <property type="match status" value="3"/>
</dbReference>
<dbReference type="SMART" id="SM00408">
    <property type="entry name" value="IGc2"/>
    <property type="match status" value="10"/>
</dbReference>
<evidence type="ECO:0000313" key="8">
    <source>
        <dbReference type="Proteomes" id="UP000053105"/>
    </source>
</evidence>
<keyword evidence="8" id="KW-1185">Reference proteome</keyword>
<feature type="region of interest" description="Disordered" evidence="5">
    <location>
        <begin position="4171"/>
        <end position="4358"/>
    </location>
</feature>
<feature type="compositionally biased region" description="Low complexity" evidence="5">
    <location>
        <begin position="922"/>
        <end position="934"/>
    </location>
</feature>
<proteinExistence type="predicted"/>
<dbReference type="FunFam" id="2.60.40.10:FF:000107">
    <property type="entry name" value="Myosin, light chain kinase a"/>
    <property type="match status" value="2"/>
</dbReference>
<organism evidence="7 8">
    <name type="scientific">Melipona quadrifasciata</name>
    <dbReference type="NCBI Taxonomy" id="166423"/>
    <lineage>
        <taxon>Eukaryota</taxon>
        <taxon>Metazoa</taxon>
        <taxon>Ecdysozoa</taxon>
        <taxon>Arthropoda</taxon>
        <taxon>Hexapoda</taxon>
        <taxon>Insecta</taxon>
        <taxon>Pterygota</taxon>
        <taxon>Neoptera</taxon>
        <taxon>Endopterygota</taxon>
        <taxon>Hymenoptera</taxon>
        <taxon>Apocrita</taxon>
        <taxon>Aculeata</taxon>
        <taxon>Apoidea</taxon>
        <taxon>Anthophila</taxon>
        <taxon>Apidae</taxon>
        <taxon>Melipona</taxon>
    </lineage>
</organism>
<dbReference type="OrthoDB" id="6070751at2759"/>
<dbReference type="GO" id="GO:0007156">
    <property type="term" value="P:homophilic cell adhesion via plasma membrane adhesion molecules"/>
    <property type="evidence" value="ECO:0007669"/>
    <property type="project" value="TreeGrafter"/>
</dbReference>
<dbReference type="FunFam" id="2.60.40.10:FF:001894">
    <property type="entry name" value="Stretchin-Mlck, isoform V"/>
    <property type="match status" value="1"/>
</dbReference>
<feature type="domain" description="Ig-like" evidence="6">
    <location>
        <begin position="4774"/>
        <end position="4858"/>
    </location>
</feature>
<reference evidence="7 8" key="1">
    <citation type="submission" date="2015-07" db="EMBL/GenBank/DDBJ databases">
        <title>The genome of Melipona quadrifasciata.</title>
        <authorList>
            <person name="Pan H."/>
            <person name="Kapheim K."/>
        </authorList>
    </citation>
    <scope>NUCLEOTIDE SEQUENCE [LARGE SCALE GENOMIC DNA]</scope>
    <source>
        <strain evidence="7">0111107301</strain>
        <tissue evidence="7">Whole body</tissue>
    </source>
</reference>
<feature type="domain" description="Ig-like" evidence="6">
    <location>
        <begin position="4890"/>
        <end position="4979"/>
    </location>
</feature>
<dbReference type="SMART" id="SM00409">
    <property type="entry name" value="IG"/>
    <property type="match status" value="11"/>
</dbReference>
<feature type="domain" description="Ig-like" evidence="6">
    <location>
        <begin position="423"/>
        <end position="497"/>
    </location>
</feature>
<dbReference type="InterPro" id="IPR003598">
    <property type="entry name" value="Ig_sub2"/>
</dbReference>
<dbReference type="CDD" id="cd00096">
    <property type="entry name" value="Ig"/>
    <property type="match status" value="2"/>
</dbReference>
<feature type="region of interest" description="Disordered" evidence="5">
    <location>
        <begin position="857"/>
        <end position="1083"/>
    </location>
</feature>
<feature type="coiled-coil region" evidence="4">
    <location>
        <begin position="1926"/>
        <end position="1953"/>
    </location>
</feature>
<dbReference type="PANTHER" id="PTHR45080">
    <property type="entry name" value="CONTACTIN 5"/>
    <property type="match status" value="1"/>
</dbReference>
<evidence type="ECO:0000256" key="1">
    <source>
        <dbReference type="ARBA" id="ARBA00022729"/>
    </source>
</evidence>
<feature type="region of interest" description="Disordered" evidence="5">
    <location>
        <begin position="4372"/>
        <end position="4456"/>
    </location>
</feature>
<keyword evidence="3" id="KW-0393">Immunoglobulin domain</keyword>
<evidence type="ECO:0000313" key="7">
    <source>
        <dbReference type="EMBL" id="KOX71852.1"/>
    </source>
</evidence>
<evidence type="ECO:0000259" key="6">
    <source>
        <dbReference type="PROSITE" id="PS50835"/>
    </source>
</evidence>
<feature type="domain" description="Ig-like" evidence="6">
    <location>
        <begin position="4673"/>
        <end position="4762"/>
    </location>
</feature>
<dbReference type="InterPro" id="IPR013098">
    <property type="entry name" value="Ig_I-set"/>
</dbReference>
<accession>A0A0N0U4J3</accession>
<feature type="compositionally biased region" description="Basic and acidic residues" evidence="5">
    <location>
        <begin position="898"/>
        <end position="921"/>
    </location>
</feature>
<dbReference type="FunFam" id="2.60.40.10:FF:000032">
    <property type="entry name" value="palladin isoform X1"/>
    <property type="match status" value="2"/>
</dbReference>
<feature type="compositionally biased region" description="Polar residues" evidence="5">
    <location>
        <begin position="949"/>
        <end position="959"/>
    </location>
</feature>
<feature type="domain" description="Ig-like" evidence="6">
    <location>
        <begin position="220"/>
        <end position="300"/>
    </location>
</feature>
<feature type="compositionally biased region" description="Basic and acidic residues" evidence="5">
    <location>
        <begin position="1047"/>
        <end position="1077"/>
    </location>
</feature>
<evidence type="ECO:0000256" key="5">
    <source>
        <dbReference type="SAM" id="MobiDB-lite"/>
    </source>
</evidence>
<protein>
    <submittedName>
        <fullName evidence="7">Muscle M-line assembly protein unc-89</fullName>
    </submittedName>
</protein>
<dbReference type="STRING" id="166423.A0A0N0U4J3"/>
<feature type="compositionally biased region" description="Basic and acidic residues" evidence="5">
    <location>
        <begin position="961"/>
        <end position="973"/>
    </location>
</feature>
<keyword evidence="1" id="KW-0732">Signal</keyword>
<feature type="compositionally biased region" description="Basic and acidic residues" evidence="5">
    <location>
        <begin position="4171"/>
        <end position="4254"/>
    </location>
</feature>
<sequence>MQFVADQATKAKEPPRWLEPDQVLPVQGRVGEDVVVEPKLRWSDVFDELRFELLRGDVPIPSDRYRVQMRGNVVQLTLKQTQKDDTGHYALVATRVGQGFDKGSSKKIHLSIDEPSEEGDPPTFLRRLTDLAVKVGTRTRFLVEIRSSTTPMITWHRNAEPVHAGSRFSFVHEGNFYCVDVAPVTIEDEGHWTCMAENRGGRSSCTSRLTVIVPKAYKRPEFVEELRALLTETGTVSLECKVVGVPTPVLRWFKDDKEIKAGDVFALTANPDDPTSLGIYTCEAVNCMGIAYSSSKVHVVGKGSREGSLKPADSMTPSGPLPIFTKLLQDECCRIGDTLRLSCQVQVPPWPKAITWYNKEGRVEPSEKYHVMEDGLGGYFIEVYPVEAMDEGEWKCVATSAEDMKQFTTCYVAMSIPKNYRKPRFMESLKAVLTEEGLVSFECKVVGFPTPLLRWFKDGQELKPGDVYQLTGTNSLGSYCCIARNCMGEAKSTAELTIEDIQNQLNEEERLQLLSTNQPPTFIKGLRSCEARINEDFRFTIQVSISPEPSLAWYRDDTPVEENEKYQVAKESLGTWHLDVKTLEFVDQAEWKCVASNDHGQSVTSCFLKLIIPKHYKKPKFLESLRAILSEEGAVNLECKVIGVPQPILKWYKDGVELKPGDIHRIISGQDGTCCLGTYTCEATNCMGTVSSSASLLGFEDKFPVRKEAKELQSPNGHELARNLSLSTIHEERTSQLYDTPQTDHSVTLDDRGEVSFSFDGKEVSVSLYETPDLTEEEALQIVEMYADQLSEHVTEHNVIELPPMRFVKESSNSGNLLMEAVVIDVSPDYFVSAEEGDDLRTEADFEDVSIMDDITRVFSSPDQDSRSSLKRSAGYSLDEDEKPPARPPRKKSNSSSKSEKSERSQKMESESFHSAQRDEPLSPVSPMSPVSSLKQDDSDTFADALSSARLSISENQGQKLYEDGRERRRSLSGEKTAGSSIDDGIGGDSSFDSVTGAPKRKKHRKKKHKREKGSSEESSIGSEIDGKRRRSGSASANTEMLQRIESINKTEEPYVEDVADKSSEKKQTISESDRSLSKSSSIDTLQQPFKELTNLVSIALNEPLSSKSEEEKRRIRELTALIQILYDLKATSAFVQTTLSSSSLSELETQFLRLTDSLINVDQATEKILLLTQKELAPALKENVMVSLQILLEPLTSLQRELSSIQDATAQLSTDHLSLLTNSRNVDEAITELMRAIRKTTEMKSMKVVEEMKVIAKEESSDIEETTAKPLEELIEVLMVSQEKVKPEDASPLGSVSPSVESTEFQQKLISDDETKLEGELMKKIVSPIENLREAIAKIEQEKLEETEELPTKKTATVILSTIIHPLEELEQSLNVSLQQQTARTEEIAEETRSNVPSLQSLPVANVFEQLKRSIATIQENVILEASEEIERSEGKALIVKEMEESLENLKFSVGAVQKIVTSESETTVTLSDIEKTSTIETFVRSVKELGEKCMAIVSHPPVKVESPERIQKEELKQVLELMAQPMQLLRETASEIEEQKTEEVQVLDDTSKNVAEALKPLVHPLEELEQLLCTAVQEVDTSKEETAEETRKTALPTEQLKLSPVLEELQRSIVMIEEQIALQPQKSTETVEASVAELIENPLENLKSAVAVIQTVQTEGTRELTGVEETTALRTIAKCVEEIAKVTSVASARQKVEVSVLQQPQIAKIDVQEFGQQALDAITSPIQVLRETVSKIDEQQAQEVEALIVPETKEVANVLHSLVEPLEQLEKSLSVAVQETSTIKEESTSELKDARSSVKLNVEPVLEQLEKSIAVIQEQISLEAGKEESRDKLETSVTKAIEEPLEHLRFSVAAVREIITETEQTSDLSDVDKTSILKSFAKSVEEIGEKCLAVISQQHVGTQLISKELKESQIEILEMAVAPLQVLRETINKLEEEKLQQAEALESSKLTAPENIVLKILVEPLEKLETSLSFAVRQTVSTKLEKTEDLSQAAPSVQQLDIKPVVEELQKCVATIQEQVKLQSTEESIKKKTSLVQATEKSLVDLNSSLAIIQSAVSVESSAEETLSEAEKVTVLRQFARSVQELEECLVSQQEAELEETTVELKVAEKLEARVLEAIIAPVHTLRETIMKIQEESTEEVEALEPGEVNTQTLTPLMHPLEQLERCLMNVVQQASSEKVESVEETKEETPQTIILPILRELKESIVSVEERLTASPEDSTKLEIVRSMSEAIEELKTSAIAVERVVTLSSEETEETKTEKTSVLQAFAKSIEQLEERCLAVMSQRKIEKKLQDVEKQQAKVLDVEVLQKIKPLNTLQRVLQTALEEGKIIEEDTTKELKRNEIPVEKLNLHPVLEELQRSLAVVQQQTSEIASVSAEVDEIRLIKATEESLERMKLSVSAVQEMTISQQDETKELKTGEEKSRLEAFARSIEETGERLLAVVKQHEVKKLEEIPTKKKVVDDFVRSVIEPINELQATILSIDKESELLGKKREQKAVVLLKMIQPLHKLEDSFLSAMQGETVTDYETVKEVSQAIPALQQLPVKSTLEELNKNVVEIQKQLILAKETLSLTGDIEDFSAMRNLERSLSDLRTSVAVVQQLTTIEKPGEQILDVENASALQAFGKAVEEFKKQCSLIVKKPRVIATIVGTIEVSEKILVPTKLLQESISTIEEIKLQEAETLDTSDTRKPVTLLSELIPPLQRLEQSFVAAIQGEHVTEHAAESLDTEDRVSFEKATLTPILEEFQRAIAAIQEHVTMEGDVGSLSEAEEAASQLTTMAQTLTELKTSVAAIQQTTESAAEFAKDLSQTESVAAFETFAKTLRDLVERVATIDHQQVIIEPAADTISEDVSSLKTWADVVEGATVQVTEPMIVDQGITESPSEMVLSISEEETQALKSLARPLNELKVCLAVVVEERKSMDANEVTLTMSEKEDVSLLKTMARPLLELKNVAVSVIQEQTAVESAKEKSFEGEEKPETRLNPLIVPLEELCNSIALIEDHMLVESVDDRSVDEISLLSALAEPLITLHRSISVLEERVMSPEAEAMPEESSNWITECLAVPLEEIERSIAVIRECVVMEPEPGVGEEVRIDTPDWSVVEKLMQPVEAIKLTIVRMEEIIKKDEKAEEESEYDVVKTLVQPLADVQESFLVLRNKTDMSIEEEEASIDAIVDSLSNLEKNISFIEEQAAEKLQRAPSGEGTMIGVLAEPLTQLKEKIMTVEESSTVYLENLEKPLKRLQTALETILISTKLINSIREVNDSIESIDNKIESYKGLLGLEIQIEKEALNTLAKPLEQLKQGIQNLLDRQEIGDEIIVSLRKLRKAIAIVREQSADKPVAEPSHLEITEIFGVSRTLNVCLNELEASTEKVETLWKENLSGEGLVELETPVSNLMKDINLLRDKLLNVQIAWETDEEKKKIKKKKKKTEVFEEEEKTIDTEEEERKKKEEAEKQRQEEEGRRKKEEETLKEMEEKKKNEEAEKLRQQEEERKKKEEVEKLKQEEERKQKEEVERLKQEEEERGKKEEADKLKREEEERKKKEAEKLKQEEEEAEKLKQEEDERKKKEAEKLKQEEEERRKKNEAEKLKQEEEERKKKEAEKLKQEEEERRKKNEAEKLKQEEEERKKKEAEKLKQEEEERRKKEEAEKSKQEEEERKKKEADNLKQEEEERKRKEKEKLKQEEELKKKREEEDRKKKEEQERLKREEEERKKKEEEVILKREEQERKKKEEEEQKKIEEAEKLKQETERKKQEDERLKREEEERKEQEAEKLRLEEEERKKKEAEKIRLEEEERKKQEEEKLRLQEEERKKKEQAEKLKQEEEERKKKEEEEERRKKEEKERKKKEKERLKREEGERKKKEEEERKKKEEAEKLKLEEERKKKEEAENLRQEEERKKKEEAEKLKQEEERKKKEEAENLKHQEERKEKEEAEKLKQEEERKKKEESEKLKQEEERKKKEAEKLRQEEEERKKNEEAEKLKQEEKRKKQEDAEKLKQEEERKKKEEAEKIKQEKERKEKEEAEKLKQDEVRKKKNEAEKLKQEEEKKKKEEAEKLKQEDERKKKEEEERKKKEKNEKLKQEEERKKKEELQKLKEEKERKKKEESEKLKQEDERKKKEEEERKKKEKTEKLKQEEERNKKEEERKRQEAEKLEREAELKKKEEAERLRLEEECKKKEEAEKLKHEEEFERKEAERLKLQEEKRRKEKEAEKLREEEERRKKEEAEKKKQEEEARRKRIEEEQKIESEALKQREEKLRKKKEERRLQQEEDERKEREEAEKRKKEQEQRKREREERAKKEEEERLKREEEERRKKEERAKLKKEEEERRKAEEAERLKRDQEREEQRREEARRRREEQEKQIRDVTEKVRKAEEVRLRKEDETRENRRLERERRRQEEVAKLHKEEEERLEREEERRRKRKEAERQWKEDEEAVRRRETEQDEERRHRRETERQLRREEAAREIKEEEERLRRRHEEETSRLRKRRQEQLRDDTWSKMRQGEADQLFRKITDDALRIEKMKAGFSDVEFWRDRRDKSCRYDSGFDSGLSSTSRSYSWRDSLTSLTRKRIDDFLDYKLRDTSIDRYYHDTGTYYRRRRKRDDHITRARSISLLKYDDYSTGDSDTTITPASVSKPPRYSSRLKTSLRTDFENRGSNLSIYLPSIKDELTPRDKGKKPSFCTRLTNRTVGVGMRTRLTCTVLGHPEPRVYWTRDGERLDVTTNKYKTRFDNGMAYFELHEALPEDSGLYACVAENVHGIATTESTLKVYPDFQPALSPPTFTRSIKDTYRPSDNELILECRVRGHPTPIISWLKDGCILQGDRYKQCYLDDGIYRLEIAAPNSSDSGRYICRAMNDLRTDEISHIVQFNERERKIVRKHEKTFDDYFNIEAYKRPRFSNYLSDYSVPTGGTIALQVEVKGVPAPEVRWFRGERREPVSIPKAKTFTESDVHTLVLPEVTESERGTYICRAINAYGHVDSIATVDVISPSAIDGGKPAMFVSRPSEKSMTVTAGEDVSVSFRFCGVPKPRVTWMKGLRDITDGPRSHKETIDDYVRLTLKRVIPSDEGTYCILLKNRYGCDRSFFSIKVKQRARSLTPEWSSLSNRTETGSYIGLSSESRDDDLPYIKSKTHIFFNSKIDKEKTNSSH</sequence>
<dbReference type="EMBL" id="KQ435828">
    <property type="protein sequence ID" value="KOX71852.1"/>
    <property type="molecule type" value="Genomic_DNA"/>
</dbReference>
<dbReference type="InterPro" id="IPR050958">
    <property type="entry name" value="Cell_Adh-Cytoskel_Orgn"/>
</dbReference>
<dbReference type="Gene3D" id="2.60.40.10">
    <property type="entry name" value="Immunoglobulins"/>
    <property type="match status" value="10"/>
</dbReference>
<dbReference type="Proteomes" id="UP000053105">
    <property type="component" value="Unassembled WGS sequence"/>
</dbReference>
<name>A0A0N0U4J3_9HYME</name>
<feature type="domain" description="Ig-like" evidence="6">
    <location>
        <begin position="122"/>
        <end position="210"/>
    </location>
</feature>
<keyword evidence="4" id="KW-0175">Coiled coil</keyword>
<evidence type="ECO:0000256" key="2">
    <source>
        <dbReference type="ARBA" id="ARBA00023157"/>
    </source>
</evidence>
<gene>
    <name evidence="7" type="ORF">WN51_02997</name>
</gene>
<evidence type="ECO:0000256" key="3">
    <source>
        <dbReference type="ARBA" id="ARBA00023319"/>
    </source>
</evidence>
<feature type="compositionally biased region" description="Basic residues" evidence="5">
    <location>
        <begin position="999"/>
        <end position="1012"/>
    </location>
</feature>
<feature type="domain" description="Ig-like" evidence="6">
    <location>
        <begin position="619"/>
        <end position="697"/>
    </location>
</feature>